<dbReference type="PANTHER" id="PTHR12526">
    <property type="entry name" value="GLYCOSYLTRANSFERASE"/>
    <property type="match status" value="1"/>
</dbReference>
<feature type="domain" description="Glycosyltransferase subfamily 4-like N-terminal" evidence="2">
    <location>
        <begin position="16"/>
        <end position="176"/>
    </location>
</feature>
<dbReference type="GO" id="GO:0016757">
    <property type="term" value="F:glycosyltransferase activity"/>
    <property type="evidence" value="ECO:0007669"/>
    <property type="project" value="InterPro"/>
</dbReference>
<dbReference type="EMBL" id="LRRQ01000137">
    <property type="protein sequence ID" value="OAM88321.1"/>
    <property type="molecule type" value="Genomic_DNA"/>
</dbReference>
<dbReference type="InterPro" id="IPR001296">
    <property type="entry name" value="Glyco_trans_1"/>
</dbReference>
<protein>
    <submittedName>
        <fullName evidence="3">Transferase</fullName>
    </submittedName>
</protein>
<keyword evidence="3" id="KW-0808">Transferase</keyword>
<evidence type="ECO:0000313" key="3">
    <source>
        <dbReference type="EMBL" id="OAM88321.1"/>
    </source>
</evidence>
<dbReference type="SUPFAM" id="SSF53756">
    <property type="entry name" value="UDP-Glycosyltransferase/glycogen phosphorylase"/>
    <property type="match status" value="1"/>
</dbReference>
<dbReference type="RefSeq" id="WP_068771920.1">
    <property type="nucleotide sequence ID" value="NZ_CP109796.1"/>
</dbReference>
<dbReference type="Proteomes" id="UP000078486">
    <property type="component" value="Unassembled WGS sequence"/>
</dbReference>
<name>A0A178IFD2_9BACT</name>
<dbReference type="Gene3D" id="3.40.50.2000">
    <property type="entry name" value="Glycogen Phosphorylase B"/>
    <property type="match status" value="2"/>
</dbReference>
<dbReference type="Pfam" id="PF13579">
    <property type="entry name" value="Glyco_trans_4_4"/>
    <property type="match status" value="1"/>
</dbReference>
<keyword evidence="4" id="KW-1185">Reference proteome</keyword>
<proteinExistence type="predicted"/>
<dbReference type="InterPro" id="IPR028098">
    <property type="entry name" value="Glyco_trans_4-like_N"/>
</dbReference>
<evidence type="ECO:0000313" key="4">
    <source>
        <dbReference type="Proteomes" id="UP000078486"/>
    </source>
</evidence>
<feature type="domain" description="Glycosyl transferase family 1" evidence="1">
    <location>
        <begin position="193"/>
        <end position="335"/>
    </location>
</feature>
<organism evidence="3 4">
    <name type="scientific">Termitidicoccus mucosus</name>
    <dbReference type="NCBI Taxonomy" id="1184151"/>
    <lineage>
        <taxon>Bacteria</taxon>
        <taxon>Pseudomonadati</taxon>
        <taxon>Verrucomicrobiota</taxon>
        <taxon>Opitutia</taxon>
        <taxon>Opitutales</taxon>
        <taxon>Opitutaceae</taxon>
        <taxon>Termitidicoccus</taxon>
    </lineage>
</organism>
<reference evidence="3 4" key="1">
    <citation type="submission" date="2016-01" db="EMBL/GenBank/DDBJ databases">
        <title>High potential of lignocellulose degradation of a new Verrucomicrobia species.</title>
        <authorList>
            <person name="Wang Y."/>
            <person name="Shi Y."/>
            <person name="Qiu Z."/>
            <person name="Liu S."/>
            <person name="Yang H."/>
        </authorList>
    </citation>
    <scope>NUCLEOTIDE SEQUENCE [LARGE SCALE GENOMIC DNA]</scope>
    <source>
        <strain evidence="3 4">TSB47</strain>
    </source>
</reference>
<accession>A0A178IFD2</accession>
<dbReference type="AlphaFoldDB" id="A0A178IFD2"/>
<dbReference type="Pfam" id="PF00534">
    <property type="entry name" value="Glycos_transf_1"/>
    <property type="match status" value="1"/>
</dbReference>
<evidence type="ECO:0000259" key="1">
    <source>
        <dbReference type="Pfam" id="PF00534"/>
    </source>
</evidence>
<gene>
    <name evidence="3" type="ORF">AW736_19270</name>
</gene>
<comment type="caution">
    <text evidence="3">The sequence shown here is derived from an EMBL/GenBank/DDBJ whole genome shotgun (WGS) entry which is preliminary data.</text>
</comment>
<dbReference type="PANTHER" id="PTHR12526:SF636">
    <property type="entry name" value="BLL3647 PROTEIN"/>
    <property type="match status" value="1"/>
</dbReference>
<dbReference type="OrthoDB" id="9795068at2"/>
<evidence type="ECO:0000259" key="2">
    <source>
        <dbReference type="Pfam" id="PF13579"/>
    </source>
</evidence>
<sequence>MSRILHVIRSVNPAGGGPIEGVRQFARINGGDGHRIEVACLDAPDAPWLREFALPCHALGPGRGSYGYSARLVPWLRAHRDDYDAVVVDGIWQYHAFGVRRALRGTETPYFVFTHGMLDPWFKRTYPLKHLKKWLYWPWGDYRVLRDAQAVLFTCEEERRLARESFWLYRCRERVIGFGTGAPPDDAARQEAAFRAKFPETDGRQCLLFLGRIHEKKGVDLLLRAFASEIADKGKNPEHARWHLVIAGPDDNTYGSEMRALAGQLGIAERVTWTGMVAGDLKWGAFRRAAAFVLPSHQENFGIAVAEALACRVPVLISDKVNIWREIVADGAGLVGTDDLAGTRQLLARWAALTSEGRAEMAERAALCFRRRFDVARNARALIELLTEGKGGAHPGGAAACRLPEAGAQIS</sequence>
<dbReference type="STRING" id="1184151.AW736_19270"/>